<proteinExistence type="predicted"/>
<name>A0A1I7NQZ4_9HYPH</name>
<gene>
    <name evidence="1" type="ORF">SAMN04488557_2948</name>
</gene>
<dbReference type="EMBL" id="FPCH01000003">
    <property type="protein sequence ID" value="SFV37012.1"/>
    <property type="molecule type" value="Genomic_DNA"/>
</dbReference>
<evidence type="ECO:0000313" key="1">
    <source>
        <dbReference type="EMBL" id="SFV37012.1"/>
    </source>
</evidence>
<dbReference type="RefSeq" id="WP_092869116.1">
    <property type="nucleotide sequence ID" value="NZ_FPCH01000003.1"/>
</dbReference>
<organism evidence="1 2">
    <name type="scientific">Hyphomicrobium facile</name>
    <dbReference type="NCBI Taxonomy" id="51670"/>
    <lineage>
        <taxon>Bacteria</taxon>
        <taxon>Pseudomonadati</taxon>
        <taxon>Pseudomonadota</taxon>
        <taxon>Alphaproteobacteria</taxon>
        <taxon>Hyphomicrobiales</taxon>
        <taxon>Hyphomicrobiaceae</taxon>
        <taxon>Hyphomicrobium</taxon>
    </lineage>
</organism>
<sequence length="67" mass="7675">MFRDNVIWVDFRVSKDIRERQALSFAERLKASPAQSRGHVEVTKTAIEAVRRMLAGSPVFPKHPDKP</sequence>
<dbReference type="OrthoDB" id="7933893at2"/>
<protein>
    <submittedName>
        <fullName evidence="1">Uncharacterized protein</fullName>
    </submittedName>
</protein>
<evidence type="ECO:0000313" key="2">
    <source>
        <dbReference type="Proteomes" id="UP000199423"/>
    </source>
</evidence>
<dbReference type="AlphaFoldDB" id="A0A1I7NQZ4"/>
<reference evidence="2" key="1">
    <citation type="submission" date="2016-10" db="EMBL/GenBank/DDBJ databases">
        <authorList>
            <person name="Varghese N."/>
            <person name="Submissions S."/>
        </authorList>
    </citation>
    <scope>NUCLEOTIDE SEQUENCE [LARGE SCALE GENOMIC DNA]</scope>
    <source>
        <strain evidence="2">DSM 1565</strain>
    </source>
</reference>
<accession>A0A1I7NQZ4</accession>
<dbReference type="Proteomes" id="UP000199423">
    <property type="component" value="Unassembled WGS sequence"/>
</dbReference>
<keyword evidence="2" id="KW-1185">Reference proteome</keyword>